<keyword evidence="4" id="KW-1185">Reference proteome</keyword>
<dbReference type="PANTHER" id="PTHR24320">
    <property type="entry name" value="RETINOL DEHYDROGENASE"/>
    <property type="match status" value="1"/>
</dbReference>
<gene>
    <name evidence="3" type="ORF">HD601_004972</name>
</gene>
<organism evidence="3 4">
    <name type="scientific">Jiangella mangrovi</name>
    <dbReference type="NCBI Taxonomy" id="1524084"/>
    <lineage>
        <taxon>Bacteria</taxon>
        <taxon>Bacillati</taxon>
        <taxon>Actinomycetota</taxon>
        <taxon>Actinomycetes</taxon>
        <taxon>Jiangellales</taxon>
        <taxon>Jiangellaceae</taxon>
        <taxon>Jiangella</taxon>
    </lineage>
</organism>
<dbReference type="AlphaFoldDB" id="A0A7W9GUN8"/>
<dbReference type="EMBL" id="JACHMM010000001">
    <property type="protein sequence ID" value="MBB5790397.1"/>
    <property type="molecule type" value="Genomic_DNA"/>
</dbReference>
<dbReference type="SUPFAM" id="SSF51735">
    <property type="entry name" value="NAD(P)-binding Rossmann-fold domains"/>
    <property type="match status" value="1"/>
</dbReference>
<sequence>MATTEEGVSMAIRGEDEAGTIILTGGTSGIGLAAATALLRDVQGPWHLVLSVRDAARGREVVESLDGAATNGTTVEAMTMDLASLESVRSFAAELTGRVTSGAIPRVFALVCNAGVQMGANVTYTVDGFEATFGVNHLGHFVLVNALLPVLEAPARVIVTASGVHDPALGLPGAPAWSDARALARGELGPAAGSDNAFIAGQRRYSTSKLANIYFTYALARRLPDGVTANAFDPGMVLGTGLGRSLPAPVKFISTHVLPHITWLLRRAVTPDIRTAEESGGALAWLATAPELATTTGQYFDGRMQIRSSEESYDTVRANDLWNDSLSLTSVPA</sequence>
<proteinExistence type="inferred from homology"/>
<dbReference type="Pfam" id="PF00106">
    <property type="entry name" value="adh_short"/>
    <property type="match status" value="1"/>
</dbReference>
<name>A0A7W9GUN8_9ACTN</name>
<evidence type="ECO:0000313" key="3">
    <source>
        <dbReference type="EMBL" id="MBB5790397.1"/>
    </source>
</evidence>
<dbReference type="InterPro" id="IPR002347">
    <property type="entry name" value="SDR_fam"/>
</dbReference>
<dbReference type="InterPro" id="IPR036291">
    <property type="entry name" value="NAD(P)-bd_dom_sf"/>
</dbReference>
<reference evidence="3 4" key="1">
    <citation type="submission" date="2020-08" db="EMBL/GenBank/DDBJ databases">
        <title>Sequencing the genomes of 1000 actinobacteria strains.</title>
        <authorList>
            <person name="Klenk H.-P."/>
        </authorList>
    </citation>
    <scope>NUCLEOTIDE SEQUENCE [LARGE SCALE GENOMIC DNA]</scope>
    <source>
        <strain evidence="3 4">DSM 102122</strain>
    </source>
</reference>
<evidence type="ECO:0000256" key="1">
    <source>
        <dbReference type="ARBA" id="ARBA00006484"/>
    </source>
</evidence>
<dbReference type="PRINTS" id="PR00081">
    <property type="entry name" value="GDHRDH"/>
</dbReference>
<dbReference type="RefSeq" id="WP_184826424.1">
    <property type="nucleotide sequence ID" value="NZ_JACHMM010000001.1"/>
</dbReference>
<evidence type="ECO:0000313" key="4">
    <source>
        <dbReference type="Proteomes" id="UP000542813"/>
    </source>
</evidence>
<comment type="caution">
    <text evidence="3">The sequence shown here is derived from an EMBL/GenBank/DDBJ whole genome shotgun (WGS) entry which is preliminary data.</text>
</comment>
<dbReference type="Proteomes" id="UP000542813">
    <property type="component" value="Unassembled WGS sequence"/>
</dbReference>
<dbReference type="Gene3D" id="3.40.50.720">
    <property type="entry name" value="NAD(P)-binding Rossmann-like Domain"/>
    <property type="match status" value="1"/>
</dbReference>
<comment type="similarity">
    <text evidence="1">Belongs to the short-chain dehydrogenases/reductases (SDR) family.</text>
</comment>
<dbReference type="PANTHER" id="PTHR24320:SF148">
    <property type="entry name" value="NAD(P)-BINDING ROSSMANN-FOLD SUPERFAMILY PROTEIN"/>
    <property type="match status" value="1"/>
</dbReference>
<protein>
    <submittedName>
        <fullName evidence="3">NAD(P)-dependent dehydrogenase (Short-subunit alcohol dehydrogenase family)</fullName>
    </submittedName>
</protein>
<keyword evidence="2" id="KW-0560">Oxidoreductase</keyword>
<evidence type="ECO:0000256" key="2">
    <source>
        <dbReference type="ARBA" id="ARBA00023002"/>
    </source>
</evidence>
<accession>A0A7W9GUN8</accession>
<dbReference type="GO" id="GO:0016491">
    <property type="term" value="F:oxidoreductase activity"/>
    <property type="evidence" value="ECO:0007669"/>
    <property type="project" value="UniProtKB-KW"/>
</dbReference>